<feature type="transmembrane region" description="Helical" evidence="8">
    <location>
        <begin position="27"/>
        <end position="47"/>
    </location>
</feature>
<dbReference type="Gene3D" id="1.20.1080.10">
    <property type="entry name" value="Glycerol uptake facilitator protein"/>
    <property type="match status" value="1"/>
</dbReference>
<feature type="transmembrane region" description="Helical" evidence="8">
    <location>
        <begin position="72"/>
        <end position="92"/>
    </location>
</feature>
<evidence type="ECO:0000256" key="3">
    <source>
        <dbReference type="ARBA" id="ARBA00022448"/>
    </source>
</evidence>
<feature type="transmembrane region" description="Helical" evidence="8">
    <location>
        <begin position="228"/>
        <end position="249"/>
    </location>
</feature>
<dbReference type="GO" id="GO:0008519">
    <property type="term" value="F:ammonium channel activity"/>
    <property type="evidence" value="ECO:0007669"/>
    <property type="project" value="TreeGrafter"/>
</dbReference>
<evidence type="ECO:0000313" key="10">
    <source>
        <dbReference type="Proteomes" id="UP000694580"/>
    </source>
</evidence>
<dbReference type="GeneID" id="114794443"/>
<organism evidence="9 10">
    <name type="scientific">Denticeps clupeoides</name>
    <name type="common">denticle herring</name>
    <dbReference type="NCBI Taxonomy" id="299321"/>
    <lineage>
        <taxon>Eukaryota</taxon>
        <taxon>Metazoa</taxon>
        <taxon>Chordata</taxon>
        <taxon>Craniata</taxon>
        <taxon>Vertebrata</taxon>
        <taxon>Euteleostomi</taxon>
        <taxon>Actinopterygii</taxon>
        <taxon>Neopterygii</taxon>
        <taxon>Teleostei</taxon>
        <taxon>Clupei</taxon>
        <taxon>Clupeiformes</taxon>
        <taxon>Denticipitoidei</taxon>
        <taxon>Denticipitidae</taxon>
        <taxon>Denticeps</taxon>
    </lineage>
</organism>
<keyword evidence="6 8" id="KW-0472">Membrane</keyword>
<reference evidence="9" key="3">
    <citation type="submission" date="2025-09" db="UniProtKB">
        <authorList>
            <consortium name="Ensembl"/>
        </authorList>
    </citation>
    <scope>IDENTIFICATION</scope>
</reference>
<dbReference type="InterPro" id="IPR000425">
    <property type="entry name" value="MIP"/>
</dbReference>
<feature type="transmembrane region" description="Helical" evidence="8">
    <location>
        <begin position="154"/>
        <end position="175"/>
    </location>
</feature>
<keyword evidence="10" id="KW-1185">Reference proteome</keyword>
<evidence type="ECO:0000256" key="1">
    <source>
        <dbReference type="ARBA" id="ARBA00004141"/>
    </source>
</evidence>
<evidence type="ECO:0000256" key="8">
    <source>
        <dbReference type="SAM" id="Phobius"/>
    </source>
</evidence>
<dbReference type="InterPro" id="IPR023271">
    <property type="entry name" value="Aquaporin-like"/>
</dbReference>
<accession>A0AAY4E436</accession>
<evidence type="ECO:0000256" key="4">
    <source>
        <dbReference type="ARBA" id="ARBA00022692"/>
    </source>
</evidence>
<dbReference type="PANTHER" id="PTHR19139">
    <property type="entry name" value="AQUAPORIN TRANSPORTER"/>
    <property type="match status" value="1"/>
</dbReference>
<dbReference type="Proteomes" id="UP000694580">
    <property type="component" value="Chromosome 7"/>
</dbReference>
<evidence type="ECO:0000313" key="9">
    <source>
        <dbReference type="Ensembl" id="ENSDCDP00010052029.1"/>
    </source>
</evidence>
<dbReference type="GO" id="GO:0003097">
    <property type="term" value="P:renal water transport"/>
    <property type="evidence" value="ECO:0007669"/>
    <property type="project" value="TreeGrafter"/>
</dbReference>
<dbReference type="Pfam" id="PF00230">
    <property type="entry name" value="MIP"/>
    <property type="match status" value="1"/>
</dbReference>
<dbReference type="GeneTree" id="ENSGT00940000160612"/>
<dbReference type="InterPro" id="IPR022357">
    <property type="entry name" value="MIP_CS"/>
</dbReference>
<keyword evidence="3 7" id="KW-0813">Transport</keyword>
<dbReference type="SUPFAM" id="SSF81338">
    <property type="entry name" value="Aquaporin-like"/>
    <property type="match status" value="1"/>
</dbReference>
<reference evidence="9 10" key="1">
    <citation type="submission" date="2020-06" db="EMBL/GenBank/DDBJ databases">
        <authorList>
            <consortium name="Wellcome Sanger Institute Data Sharing"/>
        </authorList>
    </citation>
    <scope>NUCLEOTIDE SEQUENCE [LARGE SCALE GENOMIC DNA]</scope>
</reference>
<dbReference type="AlphaFoldDB" id="A0AAY4E436"/>
<feature type="transmembrane region" description="Helical" evidence="8">
    <location>
        <begin position="182"/>
        <end position="201"/>
    </location>
</feature>
<protein>
    <submittedName>
        <fullName evidence="9">Uncharacterized protein</fullName>
    </submittedName>
</protein>
<evidence type="ECO:0000256" key="2">
    <source>
        <dbReference type="ARBA" id="ARBA00006175"/>
    </source>
</evidence>
<dbReference type="GO" id="GO:0006972">
    <property type="term" value="P:hyperosmotic response"/>
    <property type="evidence" value="ECO:0007669"/>
    <property type="project" value="TreeGrafter"/>
</dbReference>
<evidence type="ECO:0000256" key="7">
    <source>
        <dbReference type="RuleBase" id="RU000477"/>
    </source>
</evidence>
<feature type="transmembrane region" description="Helical" evidence="8">
    <location>
        <begin position="113"/>
        <end position="134"/>
    </location>
</feature>
<name>A0AAY4E436_9TELE</name>
<dbReference type="InterPro" id="IPR034294">
    <property type="entry name" value="Aquaporin_transptr"/>
</dbReference>
<dbReference type="GO" id="GO:0015250">
    <property type="term" value="F:water channel activity"/>
    <property type="evidence" value="ECO:0007669"/>
    <property type="project" value="TreeGrafter"/>
</dbReference>
<gene>
    <name evidence="9" type="primary">LOC114794443</name>
</gene>
<keyword evidence="5 8" id="KW-1133">Transmembrane helix</keyword>
<dbReference type="GO" id="GO:0016020">
    <property type="term" value="C:membrane"/>
    <property type="evidence" value="ECO:0007669"/>
    <property type="project" value="UniProtKB-SubCell"/>
</dbReference>
<sequence>MKVLSRLTLVLKDMVTLSFLQDVLREFLGTVLFLLIGLSSIVLWPSATAGDTTGHGEPAPFLPLLKCHLDPLRVPLAFGAALAVACVCFGPVHLNPAVTLALAMGLRVSPWRAVLYIGAQLLGALTACALLMGIAPTSLHGQLGINEVAPGVNLSKAVCVEMAITVQLVLCVLTISHPMCPCSSLGPALFGLSVTLGHFVAMEYTGCGMNPARSFGPAMMTLNFNHQWVYWVGPCVGAVLAWLLHDLLLRPRWSSTRDWLSDFKKVFLQEPQKQPDDTQHAAAE</sequence>
<dbReference type="Ensembl" id="ENSDCDT00010062506.1">
    <property type="protein sequence ID" value="ENSDCDP00010052029.1"/>
    <property type="gene ID" value="ENSDCDG00010030499.1"/>
</dbReference>
<reference evidence="9" key="2">
    <citation type="submission" date="2025-08" db="UniProtKB">
        <authorList>
            <consortium name="Ensembl"/>
        </authorList>
    </citation>
    <scope>IDENTIFICATION</scope>
</reference>
<dbReference type="RefSeq" id="XP_028842826.1">
    <property type="nucleotide sequence ID" value="XM_028986993.1"/>
</dbReference>
<proteinExistence type="inferred from homology"/>
<comment type="subcellular location">
    <subcellularLocation>
        <location evidence="1">Membrane</location>
        <topology evidence="1">Multi-pass membrane protein</topology>
    </subcellularLocation>
</comment>
<dbReference type="PRINTS" id="PR00783">
    <property type="entry name" value="MINTRINSICP"/>
</dbReference>
<dbReference type="GO" id="GO:0015168">
    <property type="term" value="F:glycerol transmembrane transporter activity"/>
    <property type="evidence" value="ECO:0007669"/>
    <property type="project" value="TreeGrafter"/>
</dbReference>
<keyword evidence="4 7" id="KW-0812">Transmembrane</keyword>
<evidence type="ECO:0000256" key="6">
    <source>
        <dbReference type="ARBA" id="ARBA00023136"/>
    </source>
</evidence>
<dbReference type="GO" id="GO:0035379">
    <property type="term" value="F:carbon dioxide transmembrane transporter activity"/>
    <property type="evidence" value="ECO:0007669"/>
    <property type="project" value="TreeGrafter"/>
</dbReference>
<dbReference type="PANTHER" id="PTHR19139:SF161">
    <property type="entry name" value="AQUAPORIN-1"/>
    <property type="match status" value="1"/>
</dbReference>
<evidence type="ECO:0000256" key="5">
    <source>
        <dbReference type="ARBA" id="ARBA00022989"/>
    </source>
</evidence>
<comment type="similarity">
    <text evidence="2 7">Belongs to the MIP/aquaporin (TC 1.A.8) family.</text>
</comment>
<dbReference type="PROSITE" id="PS00221">
    <property type="entry name" value="MIP"/>
    <property type="match status" value="1"/>
</dbReference>